<dbReference type="EMBL" id="CAJNJA010094688">
    <property type="protein sequence ID" value="CAE7941695.1"/>
    <property type="molecule type" value="Genomic_DNA"/>
</dbReference>
<name>A0A813C9P6_9DINO</name>
<feature type="non-terminal residue" evidence="1">
    <location>
        <position position="307"/>
    </location>
</feature>
<protein>
    <submittedName>
        <fullName evidence="1">InlA protein</fullName>
    </submittedName>
</protein>
<gene>
    <name evidence="1" type="primary">inlA</name>
    <name evidence="1" type="ORF">SNEC2469_LOCUS34373</name>
</gene>
<comment type="caution">
    <text evidence="1">The sequence shown here is derived from an EMBL/GenBank/DDBJ whole genome shotgun (WGS) entry which is preliminary data.</text>
</comment>
<evidence type="ECO:0000313" key="2">
    <source>
        <dbReference type="Proteomes" id="UP000601435"/>
    </source>
</evidence>
<dbReference type="AlphaFoldDB" id="A0A813C9P6"/>
<organism evidence="1 2">
    <name type="scientific">Symbiodinium necroappetens</name>
    <dbReference type="NCBI Taxonomy" id="1628268"/>
    <lineage>
        <taxon>Eukaryota</taxon>
        <taxon>Sar</taxon>
        <taxon>Alveolata</taxon>
        <taxon>Dinophyceae</taxon>
        <taxon>Suessiales</taxon>
        <taxon>Symbiodiniaceae</taxon>
        <taxon>Symbiodinium</taxon>
    </lineage>
</organism>
<evidence type="ECO:0000313" key="1">
    <source>
        <dbReference type="EMBL" id="CAE7941695.1"/>
    </source>
</evidence>
<accession>A0A813C9P6</accession>
<dbReference type="Proteomes" id="UP000601435">
    <property type="component" value="Unassembled WGS sequence"/>
</dbReference>
<dbReference type="OrthoDB" id="447824at2759"/>
<keyword evidence="2" id="KW-1185">Reference proteome</keyword>
<reference evidence="1" key="1">
    <citation type="submission" date="2021-02" db="EMBL/GenBank/DDBJ databases">
        <authorList>
            <person name="Dougan E. K."/>
            <person name="Rhodes N."/>
            <person name="Thang M."/>
            <person name="Chan C."/>
        </authorList>
    </citation>
    <scope>NUCLEOTIDE SEQUENCE</scope>
</reference>
<proteinExistence type="predicted"/>
<sequence>MPMLPDPAFRANWSQWSGSTKADQELLQRHGRCLESAQVRSRYRICGAYDGANHSSGLGDEPLAVQLDPLQGQMDAPRHFTVVPRKAREWGFSPSEQRTVVLQYDGVDSPAAWAAQLHGCSVVNVSTKAEGAVLSSTDALCKLLTTCHAHLCEQVRNQSLGGQKISVPWSFDYVHPPALLSPDGTVKLLACMEGAAPACSERIGKRWLYKQGWVGMQGYSLAFPVKSLLKQATNGTALSLLKEVHSNLTQEEGKSFDEYAAREVWRLPELSGDLLATLAALGDQMPKDLADAMLKSPLGTMPPVTLQ</sequence>